<dbReference type="RefSeq" id="WP_107010204.1">
    <property type="nucleotide sequence ID" value="NZ_JBHRSF010000069.1"/>
</dbReference>
<comment type="caution">
    <text evidence="2">The sequence shown here is derived from an EMBL/GenBank/DDBJ whole genome shotgun (WGS) entry which is preliminary data.</text>
</comment>
<evidence type="ECO:0000313" key="1">
    <source>
        <dbReference type="EMBL" id="MFC2996448.1"/>
    </source>
</evidence>
<dbReference type="OrthoDB" id="6650149at2"/>
<evidence type="ECO:0000313" key="3">
    <source>
        <dbReference type="Proteomes" id="UP000240957"/>
    </source>
</evidence>
<dbReference type="EMBL" id="JBHRSF010000069">
    <property type="protein sequence ID" value="MFC2996448.1"/>
    <property type="molecule type" value="Genomic_DNA"/>
</dbReference>
<proteinExistence type="predicted"/>
<reference evidence="4" key="3">
    <citation type="journal article" date="2019" name="Int. J. Syst. Evol. Microbiol.">
        <title>The Global Catalogue of Microorganisms (GCM) 10K type strain sequencing project: providing services to taxonomists for standard genome sequencing and annotation.</title>
        <authorList>
            <consortium name="The Broad Institute Genomics Platform"/>
            <consortium name="The Broad Institute Genome Sequencing Center for Infectious Disease"/>
            <person name="Wu L."/>
            <person name="Ma J."/>
        </authorList>
    </citation>
    <scope>NUCLEOTIDE SEQUENCE [LARGE SCALE GENOMIC DNA]</scope>
    <source>
        <strain evidence="4">KCTC 62575</strain>
    </source>
</reference>
<dbReference type="Proteomes" id="UP001595455">
    <property type="component" value="Unassembled WGS sequence"/>
</dbReference>
<evidence type="ECO:0000313" key="4">
    <source>
        <dbReference type="Proteomes" id="UP001595455"/>
    </source>
</evidence>
<reference evidence="2 3" key="2">
    <citation type="submission" date="2018-08" db="EMBL/GenBank/DDBJ databases">
        <title>The draft genome of Acinetobacter sichuanensis strain WCHAc060041.</title>
        <authorList>
            <person name="Qin J."/>
            <person name="Feng Y."/>
            <person name="Zong Z."/>
        </authorList>
    </citation>
    <scope>NUCLEOTIDE SEQUENCE [LARGE SCALE GENOMIC DNA]</scope>
    <source>
        <strain evidence="2 3">WCHAc060041</strain>
    </source>
</reference>
<organism evidence="2 3">
    <name type="scientific">Acinetobacter sichuanensis</name>
    <dbReference type="NCBI Taxonomy" id="2136183"/>
    <lineage>
        <taxon>Bacteria</taxon>
        <taxon>Pseudomonadati</taxon>
        <taxon>Pseudomonadota</taxon>
        <taxon>Gammaproteobacteria</taxon>
        <taxon>Moraxellales</taxon>
        <taxon>Moraxellaceae</taxon>
        <taxon>Acinetobacter</taxon>
    </lineage>
</organism>
<sequence>MSWQGTRLSQFTFEVLQSATVLQRKIISEFLQGVVLASPVDTGAFRGNNLVSIGSVDVRYDLNKVDKVGDKTIAEGNIKILQAKIGDLVYVQNNLPYSVALENGHSEQASTGIYALTFQRVTSKYK</sequence>
<dbReference type="AlphaFoldDB" id="A0A371YJC1"/>
<dbReference type="Proteomes" id="UP000240957">
    <property type="component" value="Unassembled WGS sequence"/>
</dbReference>
<gene>
    <name evidence="1" type="ORF">ACFODO_14495</name>
    <name evidence="2" type="ORF">C9E89_021765</name>
</gene>
<dbReference type="EMBL" id="PYIX02000098">
    <property type="protein sequence ID" value="RFC81454.1"/>
    <property type="molecule type" value="Genomic_DNA"/>
</dbReference>
<protein>
    <recommendedName>
        <fullName evidence="5">HK97 gp10 family phage protein</fullName>
    </recommendedName>
</protein>
<reference evidence="1" key="4">
    <citation type="submission" date="2024-09" db="EMBL/GenBank/DDBJ databases">
        <authorList>
            <person name="Sun Q."/>
            <person name="Mori K."/>
        </authorList>
    </citation>
    <scope>NUCLEOTIDE SEQUENCE</scope>
    <source>
        <strain evidence="1">KCTC 62575</strain>
    </source>
</reference>
<accession>A0A371YJC1</accession>
<evidence type="ECO:0008006" key="5">
    <source>
        <dbReference type="Google" id="ProtNLM"/>
    </source>
</evidence>
<reference evidence="1" key="1">
    <citation type="journal article" date="2014" name="Int. J. Syst. Evol. Microbiol.">
        <title>Complete genome of a new Firmicutes species belonging to the dominant human colonic microbiota ('Ruminococcus bicirculans') reveals two chromosomes and a selective capacity to utilize plant glucans.</title>
        <authorList>
            <consortium name="NISC Comparative Sequencing Program"/>
            <person name="Wegmann U."/>
            <person name="Louis P."/>
            <person name="Goesmann A."/>
            <person name="Henrissat B."/>
            <person name="Duncan S.H."/>
            <person name="Flint H.J."/>
        </authorList>
    </citation>
    <scope>NUCLEOTIDE SEQUENCE</scope>
    <source>
        <strain evidence="1">KCTC 62575</strain>
    </source>
</reference>
<keyword evidence="4" id="KW-1185">Reference proteome</keyword>
<name>A0A371YJC1_9GAMM</name>
<evidence type="ECO:0000313" key="2">
    <source>
        <dbReference type="EMBL" id="RFC81454.1"/>
    </source>
</evidence>